<organism evidence="1 2">
    <name type="scientific">Anoxybacillus flavithermus</name>
    <dbReference type="NCBI Taxonomy" id="33934"/>
    <lineage>
        <taxon>Bacteria</taxon>
        <taxon>Bacillati</taxon>
        <taxon>Bacillota</taxon>
        <taxon>Bacilli</taxon>
        <taxon>Bacillales</taxon>
        <taxon>Anoxybacillaceae</taxon>
        <taxon>Anoxybacillus</taxon>
    </lineage>
</organism>
<reference evidence="1 2" key="1">
    <citation type="submission" date="2016-03" db="EMBL/GenBank/DDBJ databases">
        <title>Spore heat resistance.</title>
        <authorList>
            <person name="Boekhorst J."/>
            <person name="Berendsen E.M."/>
            <person name="Wells-Bennik M.H."/>
            <person name="Kuipers O.P."/>
        </authorList>
    </citation>
    <scope>NUCLEOTIDE SEQUENCE [LARGE SCALE GENOMIC DNA]</scope>
    <source>
        <strain evidence="1 2">AF16</strain>
    </source>
</reference>
<evidence type="ECO:0000313" key="1">
    <source>
        <dbReference type="EMBL" id="OAO80766.1"/>
    </source>
</evidence>
<gene>
    <name evidence="1" type="ORF">TAF16_0986</name>
</gene>
<dbReference type="AlphaFoldDB" id="A0A178TGQ2"/>
<evidence type="ECO:0000313" key="2">
    <source>
        <dbReference type="Proteomes" id="UP000078336"/>
    </source>
</evidence>
<proteinExistence type="predicted"/>
<dbReference type="EMBL" id="LUCQ01000063">
    <property type="protein sequence ID" value="OAO80766.1"/>
    <property type="molecule type" value="Genomic_DNA"/>
</dbReference>
<accession>A0A178TGQ2</accession>
<comment type="caution">
    <text evidence="1">The sequence shown here is derived from an EMBL/GenBank/DDBJ whole genome shotgun (WGS) entry which is preliminary data.</text>
</comment>
<name>A0A178TGQ2_9BACL</name>
<keyword evidence="2" id="KW-1185">Reference proteome</keyword>
<dbReference type="Proteomes" id="UP000078336">
    <property type="component" value="Unassembled WGS sequence"/>
</dbReference>
<protein>
    <submittedName>
        <fullName evidence="1">Mobile element protein</fullName>
    </submittedName>
</protein>
<dbReference type="PATRIC" id="fig|33934.6.peg.497"/>
<sequence length="49" mass="5673">MVKQEDTVIIAIHLLGKLLGFSSERAWHRFVTGNLTCLRYFHSSNILKQ</sequence>